<proteinExistence type="predicted"/>
<feature type="domain" description="PH" evidence="2">
    <location>
        <begin position="622"/>
        <end position="723"/>
    </location>
</feature>
<accession>A0A2A2LUY5</accession>
<dbReference type="PROSITE" id="PS50003">
    <property type="entry name" value="PH_DOMAIN"/>
    <property type="match status" value="1"/>
</dbReference>
<reference evidence="3 4" key="1">
    <citation type="journal article" date="2017" name="Curr. Biol.">
        <title>Genome architecture and evolution of a unichromosomal asexual nematode.</title>
        <authorList>
            <person name="Fradin H."/>
            <person name="Zegar C."/>
            <person name="Gutwein M."/>
            <person name="Lucas J."/>
            <person name="Kovtun M."/>
            <person name="Corcoran D."/>
            <person name="Baugh L.R."/>
            <person name="Kiontke K."/>
            <person name="Gunsalus K."/>
            <person name="Fitch D.H."/>
            <person name="Piano F."/>
        </authorList>
    </citation>
    <scope>NUCLEOTIDE SEQUENCE [LARGE SCALE GENOMIC DNA]</scope>
    <source>
        <strain evidence="3">PF1309</strain>
    </source>
</reference>
<dbReference type="InterPro" id="IPR001849">
    <property type="entry name" value="PH_domain"/>
</dbReference>
<name>A0A2A2LUY5_9BILA</name>
<dbReference type="GO" id="GO:0000281">
    <property type="term" value="P:mitotic cytokinesis"/>
    <property type="evidence" value="ECO:0007669"/>
    <property type="project" value="TreeGrafter"/>
</dbReference>
<dbReference type="CDD" id="cd01263">
    <property type="entry name" value="PH_anillin"/>
    <property type="match status" value="1"/>
</dbReference>
<evidence type="ECO:0000313" key="3">
    <source>
        <dbReference type="EMBL" id="PAV90042.1"/>
    </source>
</evidence>
<comment type="caution">
    <text evidence="3">The sequence shown here is derived from an EMBL/GenBank/DDBJ whole genome shotgun (WGS) entry which is preliminary data.</text>
</comment>
<evidence type="ECO:0000259" key="2">
    <source>
        <dbReference type="PROSITE" id="PS50003"/>
    </source>
</evidence>
<dbReference type="SUPFAM" id="SSF50729">
    <property type="entry name" value="PH domain-like"/>
    <property type="match status" value="1"/>
</dbReference>
<feature type="region of interest" description="Disordered" evidence="1">
    <location>
        <begin position="97"/>
        <end position="116"/>
    </location>
</feature>
<dbReference type="InterPro" id="IPR012966">
    <property type="entry name" value="AHD"/>
</dbReference>
<feature type="non-terminal residue" evidence="3">
    <location>
        <position position="742"/>
    </location>
</feature>
<dbReference type="InterPro" id="IPR011993">
    <property type="entry name" value="PH-like_dom_sf"/>
</dbReference>
<protein>
    <recommendedName>
        <fullName evidence="2">PH domain-containing protein</fullName>
    </recommendedName>
</protein>
<feature type="compositionally biased region" description="Basic and acidic residues" evidence="1">
    <location>
        <begin position="98"/>
        <end position="115"/>
    </location>
</feature>
<evidence type="ECO:0000313" key="4">
    <source>
        <dbReference type="Proteomes" id="UP000218231"/>
    </source>
</evidence>
<dbReference type="GO" id="GO:0005826">
    <property type="term" value="C:actomyosin contractile ring"/>
    <property type="evidence" value="ECO:0007669"/>
    <property type="project" value="TreeGrafter"/>
</dbReference>
<evidence type="ECO:0000256" key="1">
    <source>
        <dbReference type="SAM" id="MobiDB-lite"/>
    </source>
</evidence>
<dbReference type="InterPro" id="IPR051364">
    <property type="entry name" value="Cytokinesis/Rho-signaling"/>
</dbReference>
<dbReference type="Pfam" id="PF08174">
    <property type="entry name" value="Anillin"/>
    <property type="match status" value="1"/>
</dbReference>
<dbReference type="InterPro" id="IPR037840">
    <property type="entry name" value="PH_Anillin"/>
</dbReference>
<sequence length="742" mass="83273">MMAEVLLRIHRSRIDDLRDLLTKNGFLYELEILDDDKENRRREIEIPVFGGEGDAVDKVERDSRETRMQKKAQTHQTHLSNEYLEAKIDEMFDFGVDTDDKTPLSPRNQDKDRQRTTVTVQLDGDGNDEIGRELDMNANVVQLQMHRQRAKTQTPVREPSELRSRLNALRQQGQGHKLLYSVSAYRSMQREHRISISPPRTGVHHAPPMPRFSPVVPPAAGERMHAYRARAVDSGIVGKIALPETPRRHRSSSIDSVSASRSAVSRPQALATSTPLGTAQNNYFQLSNAPAKRATNDTTCFDESFVSTISTNSHRVNQTLDLKKQITRMNELIEIYEGQMEHCQKLVINARKADQLQQELLAQRSLLLNRVRIATLRQEIRRLSVLCNVRRPPPPVSSDLSGSMIVSNIAVHLNRNFCQRQKQVGAGDLRKEAFEDSSFAFVVVMRCSAYVEATGIVNLLGSYPLPPSQSDNPSSSHLSLAAAGGGHPTLHFTEQIQFSNLPVDFSIRVEVYALKIHENREEASCAAVLANKCRNLLLSPSPRRKLPSTGSAALAAPRTSSASSVLPHSGMSTSSEFILCGHLNLTRDTVGECRFFLDDTQYPLEGTVEMFTHCTTLPQAIEIEHRGFLTMYNKIANGGDWERFWAVLHRGVIDFWRYPEDEQAEKSPLARLRLSDCTNPHVSSCSAEVSPRPNTFSIEILVSDPSSTVERKRWSSVVIVCHCPEQGLKFAPVLTPRPRVKK</sequence>
<feature type="region of interest" description="Disordered" evidence="1">
    <location>
        <begin position="244"/>
        <end position="276"/>
    </location>
</feature>
<dbReference type="Proteomes" id="UP000218231">
    <property type="component" value="Unassembled WGS sequence"/>
</dbReference>
<dbReference type="EMBL" id="LIAE01006407">
    <property type="protein sequence ID" value="PAV90042.1"/>
    <property type="molecule type" value="Genomic_DNA"/>
</dbReference>
<organism evidence="3 4">
    <name type="scientific">Diploscapter pachys</name>
    <dbReference type="NCBI Taxonomy" id="2018661"/>
    <lineage>
        <taxon>Eukaryota</taxon>
        <taxon>Metazoa</taxon>
        <taxon>Ecdysozoa</taxon>
        <taxon>Nematoda</taxon>
        <taxon>Chromadorea</taxon>
        <taxon>Rhabditida</taxon>
        <taxon>Rhabditina</taxon>
        <taxon>Rhabditomorpha</taxon>
        <taxon>Rhabditoidea</taxon>
        <taxon>Rhabditidae</taxon>
        <taxon>Diploscapter</taxon>
    </lineage>
</organism>
<gene>
    <name evidence="3" type="ORF">WR25_07662</name>
</gene>
<feature type="compositionally biased region" description="Low complexity" evidence="1">
    <location>
        <begin position="253"/>
        <end position="266"/>
    </location>
</feature>
<keyword evidence="4" id="KW-1185">Reference proteome</keyword>
<dbReference type="Gene3D" id="2.30.29.30">
    <property type="entry name" value="Pleckstrin-homology domain (PH domain)/Phosphotyrosine-binding domain (PTB)"/>
    <property type="match status" value="1"/>
</dbReference>
<dbReference type="STRING" id="2018661.A0A2A2LUY5"/>
<dbReference type="PANTHER" id="PTHR21538:SF23">
    <property type="entry name" value="ANILLIN"/>
    <property type="match status" value="1"/>
</dbReference>
<dbReference type="AlphaFoldDB" id="A0A2A2LUY5"/>
<dbReference type="GO" id="GO:0000915">
    <property type="term" value="P:actomyosin contractile ring assembly"/>
    <property type="evidence" value="ECO:0007669"/>
    <property type="project" value="TreeGrafter"/>
</dbReference>
<dbReference type="GO" id="GO:0031106">
    <property type="term" value="P:septin ring organization"/>
    <property type="evidence" value="ECO:0007669"/>
    <property type="project" value="TreeGrafter"/>
</dbReference>
<dbReference type="PANTHER" id="PTHR21538">
    <property type="entry name" value="ANILLIN/RHOTEKIN RTKN"/>
    <property type="match status" value="1"/>
</dbReference>
<dbReference type="OrthoDB" id="5915976at2759"/>